<protein>
    <submittedName>
        <fullName evidence="1">Uncharacterized protein</fullName>
    </submittedName>
</protein>
<name>A0A9P5E9W3_9HYPO</name>
<evidence type="ECO:0000313" key="1">
    <source>
        <dbReference type="EMBL" id="KAF4493508.1"/>
    </source>
</evidence>
<dbReference type="Proteomes" id="UP000737391">
    <property type="component" value="Unassembled WGS sequence"/>
</dbReference>
<accession>A0A9P5E9W3</accession>
<proteinExistence type="predicted"/>
<dbReference type="AlphaFoldDB" id="A0A9P5E9W3"/>
<reference evidence="1" key="1">
    <citation type="submission" date="2020-01" db="EMBL/GenBank/DDBJ databases">
        <title>Identification and distribution of gene clusters putatively required for synthesis of sphingolipid metabolism inhibitors in phylogenetically diverse species of the filamentous fungus Fusarium.</title>
        <authorList>
            <person name="Kim H.-S."/>
            <person name="Busman M."/>
            <person name="Brown D.W."/>
            <person name="Divon H."/>
            <person name="Uhlig S."/>
            <person name="Proctor R.H."/>
        </authorList>
    </citation>
    <scope>NUCLEOTIDE SEQUENCE</scope>
    <source>
        <strain evidence="1">NRRL 31653</strain>
    </source>
</reference>
<comment type="caution">
    <text evidence="1">The sequence shown here is derived from an EMBL/GenBank/DDBJ whole genome shotgun (WGS) entry which is preliminary data.</text>
</comment>
<sequence length="267" mass="29999">MTRHFPWLGPFLFEEDAEDPPFLPLGGDFAVGDYIEVGDDIIDQIVQTDMPSKDIILHLANICPECQAITLLWDYLVVELPLVSVENHLERLQDLPGGIDGCFGIQYNNGPLANAESTRAPELNLGPEKHFRAADHKIGDLFLVDYAAGVTRTVCYFGRRFTLGWKRKTPHNLETGTSQSEDSVGKIKYIASDQAALMSNAPEIATGYTSVPLRCRNESLKQRQPPQAFPQECGILHLCNDQLRNRNQLDTFIMYADSYDPEFHEQS</sequence>
<gene>
    <name evidence="1" type="ORF">FAGAP_10358</name>
</gene>
<evidence type="ECO:0000313" key="2">
    <source>
        <dbReference type="Proteomes" id="UP000737391"/>
    </source>
</evidence>
<organism evidence="1 2">
    <name type="scientific">Fusarium agapanthi</name>
    <dbReference type="NCBI Taxonomy" id="1803897"/>
    <lineage>
        <taxon>Eukaryota</taxon>
        <taxon>Fungi</taxon>
        <taxon>Dikarya</taxon>
        <taxon>Ascomycota</taxon>
        <taxon>Pezizomycotina</taxon>
        <taxon>Sordariomycetes</taxon>
        <taxon>Hypocreomycetidae</taxon>
        <taxon>Hypocreales</taxon>
        <taxon>Nectriaceae</taxon>
        <taxon>Fusarium</taxon>
        <taxon>Fusarium fujikuroi species complex</taxon>
    </lineage>
</organism>
<dbReference type="OrthoDB" id="5305386at2759"/>
<dbReference type="EMBL" id="LUFC02000887">
    <property type="protein sequence ID" value="KAF4493508.1"/>
    <property type="molecule type" value="Genomic_DNA"/>
</dbReference>
<keyword evidence="2" id="KW-1185">Reference proteome</keyword>